<dbReference type="RefSeq" id="WP_310577342.1">
    <property type="nucleotide sequence ID" value="NZ_JAVKPK010000134.1"/>
</dbReference>
<dbReference type="PANTHER" id="PTHR36842:SF1">
    <property type="entry name" value="PROTEIN TOLB"/>
    <property type="match status" value="1"/>
</dbReference>
<sequence length="281" mass="29111">QIAVKNEGKVNLTGISVSDPMITLTGPAGDLTDPGVLDPGETWIYKGDYTVTQSDIATNGGGTGLLTNTATVRCNELLDKSSTLELPIVNPVQTDTNNGDNTSANVRPVASFSTSVTSGYVPLTVQFTDTSTGTPTSWSWDFGDEVASAEQNPVHMYNTQGTYTAKLTVNNANGSASTTATINVLQKTSSSGGGSSHSSGGSIGSANVVGSSSTDSTGTTNVTKPKNNISNIEPRTKSVNVEPTSVQTATSISAKQSKKTPSFEIISGITALLAVYLYRRK</sequence>
<evidence type="ECO:0000313" key="4">
    <source>
        <dbReference type="EMBL" id="MDR7667316.1"/>
    </source>
</evidence>
<keyword evidence="1" id="KW-0732">Signal</keyword>
<accession>A0ABU2D5S0</accession>
<dbReference type="InterPro" id="IPR022409">
    <property type="entry name" value="PKD/Chitinase_dom"/>
</dbReference>
<dbReference type="PROSITE" id="PS50093">
    <property type="entry name" value="PKD"/>
    <property type="match status" value="1"/>
</dbReference>
<dbReference type="Pfam" id="PF18911">
    <property type="entry name" value="PKD_4"/>
    <property type="match status" value="1"/>
</dbReference>
<dbReference type="Pfam" id="PF18204">
    <property type="entry name" value="PGF-CTERM"/>
    <property type="match status" value="1"/>
</dbReference>
<dbReference type="Gene3D" id="2.60.40.10">
    <property type="entry name" value="Immunoglobulins"/>
    <property type="match status" value="1"/>
</dbReference>
<dbReference type="Proteomes" id="UP001246244">
    <property type="component" value="Unassembled WGS sequence"/>
</dbReference>
<dbReference type="InterPro" id="IPR013783">
    <property type="entry name" value="Ig-like_fold"/>
</dbReference>
<feature type="compositionally biased region" description="Low complexity" evidence="2">
    <location>
        <begin position="196"/>
        <end position="223"/>
    </location>
</feature>
<protein>
    <submittedName>
        <fullName evidence="4">PKD domain-containing protein</fullName>
    </submittedName>
</protein>
<comment type="caution">
    <text evidence="4">The sequence shown here is derived from an EMBL/GenBank/DDBJ whole genome shotgun (WGS) entry which is preliminary data.</text>
</comment>
<reference evidence="5" key="1">
    <citation type="submission" date="2023-07" db="EMBL/GenBank/DDBJ databases">
        <title>Whole-genome sequencing of a new Methanosarcina sp. Z-7115.</title>
        <authorList>
            <person name="Zhilina T.N."/>
            <person name="Merkel A.Y."/>
        </authorList>
    </citation>
    <scope>NUCLEOTIDE SEQUENCE [LARGE SCALE GENOMIC DNA]</scope>
    <source>
        <strain evidence="5">Z-7115</strain>
    </source>
</reference>
<dbReference type="SUPFAM" id="SSF49299">
    <property type="entry name" value="PKD domain"/>
    <property type="match status" value="1"/>
</dbReference>
<evidence type="ECO:0000313" key="5">
    <source>
        <dbReference type="Proteomes" id="UP001246244"/>
    </source>
</evidence>
<proteinExistence type="predicted"/>
<feature type="compositionally biased region" description="Polar residues" evidence="2">
    <location>
        <begin position="224"/>
        <end position="244"/>
    </location>
</feature>
<dbReference type="InterPro" id="IPR026371">
    <property type="entry name" value="PGF_CTERM"/>
</dbReference>
<dbReference type="CDD" id="cd00146">
    <property type="entry name" value="PKD"/>
    <property type="match status" value="1"/>
</dbReference>
<dbReference type="Pfam" id="PF24346">
    <property type="entry name" value="DUF7507"/>
    <property type="match status" value="1"/>
</dbReference>
<dbReference type="InterPro" id="IPR055354">
    <property type="entry name" value="DUF7507"/>
</dbReference>
<dbReference type="PANTHER" id="PTHR36842">
    <property type="entry name" value="PROTEIN TOLB HOMOLOG"/>
    <property type="match status" value="1"/>
</dbReference>
<name>A0ABU2D5S0_9EURY</name>
<evidence type="ECO:0000256" key="1">
    <source>
        <dbReference type="ARBA" id="ARBA00022729"/>
    </source>
</evidence>
<gene>
    <name evidence="4" type="ORF">RG963_16360</name>
</gene>
<dbReference type="SMART" id="SM00089">
    <property type="entry name" value="PKD"/>
    <property type="match status" value="1"/>
</dbReference>
<evidence type="ECO:0000259" key="3">
    <source>
        <dbReference type="PROSITE" id="PS50093"/>
    </source>
</evidence>
<evidence type="ECO:0000256" key="2">
    <source>
        <dbReference type="SAM" id="MobiDB-lite"/>
    </source>
</evidence>
<keyword evidence="5" id="KW-1185">Reference proteome</keyword>
<feature type="domain" description="PKD" evidence="3">
    <location>
        <begin position="108"/>
        <end position="191"/>
    </location>
</feature>
<feature type="region of interest" description="Disordered" evidence="2">
    <location>
        <begin position="187"/>
        <end position="244"/>
    </location>
</feature>
<feature type="non-terminal residue" evidence="4">
    <location>
        <position position="1"/>
    </location>
</feature>
<dbReference type="InterPro" id="IPR035986">
    <property type="entry name" value="PKD_dom_sf"/>
</dbReference>
<dbReference type="EMBL" id="JAVKPK010000134">
    <property type="protein sequence ID" value="MDR7667316.1"/>
    <property type="molecule type" value="Genomic_DNA"/>
</dbReference>
<dbReference type="InterPro" id="IPR000601">
    <property type="entry name" value="PKD_dom"/>
</dbReference>
<organism evidence="4 5">
    <name type="scientific">Methanosarcina baikalica</name>
    <dbReference type="NCBI Taxonomy" id="3073890"/>
    <lineage>
        <taxon>Archaea</taxon>
        <taxon>Methanobacteriati</taxon>
        <taxon>Methanobacteriota</taxon>
        <taxon>Stenosarchaea group</taxon>
        <taxon>Methanomicrobia</taxon>
        <taxon>Methanosarcinales</taxon>
        <taxon>Methanosarcinaceae</taxon>
        <taxon>Methanosarcina</taxon>
    </lineage>
</organism>